<sequence>MTATEYDIAIIGAGIVGSSLASHLAPHARVLLLDRDLAVRGSSGHNPGFVGQLNRLPPLTELARRSVRAYSTVPGGFENSGCLEVALTKPELEMLRARGALARASGMKATLVSQAEARRLAPAFVEDCVGGLHFPDDGSADPKVLAKHYQAQAASAGATLLAADVLAFKEGAVETSEGVIKAKRVAVCTGIWGTQLLPLPMAGAVVVGQGYAYSSTRRPRTASPIIRWPGVQVYGRDHGDRDGIGSYDHAPVHVPTSDIGGHSTAASAWNKAFTGALARALALLPEQTAARFYGRTLAGTGTEDAAAAIIQAREAGRAHAFNSLFQVTSDGYPLVGRVQDGVYAI</sequence>
<dbReference type="GO" id="GO:0005739">
    <property type="term" value="C:mitochondrion"/>
    <property type="evidence" value="ECO:0007669"/>
    <property type="project" value="TreeGrafter"/>
</dbReference>
<dbReference type="AlphaFoldDB" id="A0A0J0XD44"/>
<keyword evidence="3" id="KW-1185">Reference proteome</keyword>
<evidence type="ECO:0000259" key="1">
    <source>
        <dbReference type="Pfam" id="PF01266"/>
    </source>
</evidence>
<dbReference type="Gene3D" id="3.30.9.10">
    <property type="entry name" value="D-Amino Acid Oxidase, subunit A, domain 2"/>
    <property type="match status" value="1"/>
</dbReference>
<proteinExistence type="predicted"/>
<reference evidence="2 3" key="1">
    <citation type="submission" date="2015-03" db="EMBL/GenBank/DDBJ databases">
        <title>Genomics and transcriptomics of the oil-accumulating basidiomycete yeast T. oleaginosus allow insights into substrate utilization and the diverse evolutionary trajectories of mating systems in fungi.</title>
        <authorList>
            <consortium name="DOE Joint Genome Institute"/>
            <person name="Kourist R."/>
            <person name="Kracht O."/>
            <person name="Bracharz F."/>
            <person name="Lipzen A."/>
            <person name="Nolan M."/>
            <person name="Ohm R."/>
            <person name="Grigoriev I."/>
            <person name="Sun S."/>
            <person name="Heitman J."/>
            <person name="Bruck T."/>
            <person name="Nowrousian M."/>
        </authorList>
    </citation>
    <scope>NUCLEOTIDE SEQUENCE [LARGE SCALE GENOMIC DNA]</scope>
    <source>
        <strain evidence="2 3">IBC0246</strain>
    </source>
</reference>
<gene>
    <name evidence="2" type="ORF">CC85DRAFT_288970</name>
</gene>
<accession>A0A0J0XD44</accession>
<dbReference type="PANTHER" id="PTHR13847">
    <property type="entry name" value="SARCOSINE DEHYDROGENASE-RELATED"/>
    <property type="match status" value="1"/>
</dbReference>
<evidence type="ECO:0000313" key="3">
    <source>
        <dbReference type="Proteomes" id="UP000053611"/>
    </source>
</evidence>
<dbReference type="EMBL" id="KQ087274">
    <property type="protein sequence ID" value="KLT38995.1"/>
    <property type="molecule type" value="Genomic_DNA"/>
</dbReference>
<dbReference type="Gene3D" id="3.50.50.60">
    <property type="entry name" value="FAD/NAD(P)-binding domain"/>
    <property type="match status" value="1"/>
</dbReference>
<dbReference type="Proteomes" id="UP000053611">
    <property type="component" value="Unassembled WGS sequence"/>
</dbReference>
<dbReference type="SUPFAM" id="SSF51905">
    <property type="entry name" value="FAD/NAD(P)-binding domain"/>
    <property type="match status" value="1"/>
</dbReference>
<dbReference type="Pfam" id="PF01266">
    <property type="entry name" value="DAO"/>
    <property type="match status" value="1"/>
</dbReference>
<dbReference type="STRING" id="879819.A0A0J0XD44"/>
<feature type="domain" description="FAD dependent oxidoreductase" evidence="1">
    <location>
        <begin position="7"/>
        <end position="286"/>
    </location>
</feature>
<name>A0A0J0XD44_9TREE</name>
<dbReference type="InterPro" id="IPR006076">
    <property type="entry name" value="FAD-dep_OxRdtase"/>
</dbReference>
<organism evidence="2 3">
    <name type="scientific">Cutaneotrichosporon oleaginosum</name>
    <dbReference type="NCBI Taxonomy" id="879819"/>
    <lineage>
        <taxon>Eukaryota</taxon>
        <taxon>Fungi</taxon>
        <taxon>Dikarya</taxon>
        <taxon>Basidiomycota</taxon>
        <taxon>Agaricomycotina</taxon>
        <taxon>Tremellomycetes</taxon>
        <taxon>Trichosporonales</taxon>
        <taxon>Trichosporonaceae</taxon>
        <taxon>Cutaneotrichosporon</taxon>
    </lineage>
</organism>
<dbReference type="InterPro" id="IPR036188">
    <property type="entry name" value="FAD/NAD-bd_sf"/>
</dbReference>
<dbReference type="OrthoDB" id="498204at2759"/>
<dbReference type="SUPFAM" id="SSF54373">
    <property type="entry name" value="FAD-linked reductases, C-terminal domain"/>
    <property type="match status" value="1"/>
</dbReference>
<dbReference type="PANTHER" id="PTHR13847:SF193">
    <property type="entry name" value="PYRUVATE DEHYDROGENASE PHOSPHATASE REGULATORY SUBUNIT, MITOCHONDRIAL"/>
    <property type="match status" value="1"/>
</dbReference>
<protein>
    <submittedName>
        <fullName evidence="2">FAD dependent oxidoreductase</fullName>
    </submittedName>
</protein>
<evidence type="ECO:0000313" key="2">
    <source>
        <dbReference type="EMBL" id="KLT38995.1"/>
    </source>
</evidence>